<evidence type="ECO:0000259" key="3">
    <source>
        <dbReference type="Pfam" id="PF01551"/>
    </source>
</evidence>
<proteinExistence type="predicted"/>
<evidence type="ECO:0000256" key="2">
    <source>
        <dbReference type="SAM" id="SignalP"/>
    </source>
</evidence>
<dbReference type="CDD" id="cd12797">
    <property type="entry name" value="M23_peptidase"/>
    <property type="match status" value="1"/>
</dbReference>
<evidence type="ECO:0000313" key="4">
    <source>
        <dbReference type="EMBL" id="SDF94514.1"/>
    </source>
</evidence>
<comment type="caution">
    <text evidence="4">The sequence shown here is derived from an EMBL/GenBank/DDBJ whole genome shotgun (WGS) entry which is preliminary data.</text>
</comment>
<feature type="domain" description="M23ase beta-sheet core" evidence="3">
    <location>
        <begin position="151"/>
        <end position="269"/>
    </location>
</feature>
<dbReference type="Gene3D" id="2.70.70.10">
    <property type="entry name" value="Glucose Permease (Domain IIA)"/>
    <property type="match status" value="1"/>
</dbReference>
<dbReference type="PANTHER" id="PTHR21666:SF270">
    <property type="entry name" value="MUREIN HYDROLASE ACTIVATOR ENVC"/>
    <property type="match status" value="1"/>
</dbReference>
<dbReference type="InterPro" id="IPR016047">
    <property type="entry name" value="M23ase_b-sheet_dom"/>
</dbReference>
<gene>
    <name evidence="4" type="ORF">SAMN05660686_02844</name>
</gene>
<feature type="compositionally biased region" description="Low complexity" evidence="1">
    <location>
        <begin position="50"/>
        <end position="99"/>
    </location>
</feature>
<dbReference type="EMBL" id="FNBW01000008">
    <property type="protein sequence ID" value="SDF94514.1"/>
    <property type="molecule type" value="Genomic_DNA"/>
</dbReference>
<dbReference type="InterPro" id="IPR050570">
    <property type="entry name" value="Cell_wall_metabolism_enzyme"/>
</dbReference>
<keyword evidence="5" id="KW-1185">Reference proteome</keyword>
<accession>A0A8G2F3P5</accession>
<dbReference type="Pfam" id="PF01551">
    <property type="entry name" value="Peptidase_M23"/>
    <property type="match status" value="1"/>
</dbReference>
<sequence length="425" mass="44196">MIFRAALALIFCAALASFAYAFWLVLSPEGHNWSVDIPVERRLPTDQDQSAAPAPAPAASEPAASPSSESSSSAASPPRQPESSAAESTAAESTAAQPSPAVPPVEGERPITLSLPIACQPGVDCWVVNYVDIDPGPGREDYRCGEMSYDGHKGTDIGLANDSRIAEDIPVLAAAAGKVIGTRDGEEDLGSAGIEQAKAAGKECGNGVRIDHGNGWATQYCHMRKGSVIVRPGQEVAAGDALGAVGLSGMTQFPHIHLSVVRGDEVVDPFRGVVEGGEACGLGRQPLWDDQALASLHALRAPTLLDTGFFDRVPDSDTAAAGDADLDSLSPRAGAIVVWFRAVGVEPGDTADISLSAPDGTVVASQTVTFDKIQASIFRAIGLRNSAERFPDGLPLGEWTGDVVLRRDGRVTGERAVKVTVATTN</sequence>
<protein>
    <submittedName>
        <fullName evidence="4">Peptidase family M23</fullName>
    </submittedName>
</protein>
<evidence type="ECO:0000256" key="1">
    <source>
        <dbReference type="SAM" id="MobiDB-lite"/>
    </source>
</evidence>
<organism evidence="4 5">
    <name type="scientific">Thalassobaculum litoreum DSM 18839</name>
    <dbReference type="NCBI Taxonomy" id="1123362"/>
    <lineage>
        <taxon>Bacteria</taxon>
        <taxon>Pseudomonadati</taxon>
        <taxon>Pseudomonadota</taxon>
        <taxon>Alphaproteobacteria</taxon>
        <taxon>Rhodospirillales</taxon>
        <taxon>Thalassobaculaceae</taxon>
        <taxon>Thalassobaculum</taxon>
    </lineage>
</organism>
<dbReference type="Proteomes" id="UP000198615">
    <property type="component" value="Unassembled WGS sequence"/>
</dbReference>
<dbReference type="GO" id="GO:0004222">
    <property type="term" value="F:metalloendopeptidase activity"/>
    <property type="evidence" value="ECO:0007669"/>
    <property type="project" value="TreeGrafter"/>
</dbReference>
<dbReference type="PANTHER" id="PTHR21666">
    <property type="entry name" value="PEPTIDASE-RELATED"/>
    <property type="match status" value="1"/>
</dbReference>
<dbReference type="InterPro" id="IPR011055">
    <property type="entry name" value="Dup_hybrid_motif"/>
</dbReference>
<feature type="chain" id="PRO_5034491110" evidence="2">
    <location>
        <begin position="22"/>
        <end position="425"/>
    </location>
</feature>
<name>A0A8G2F3P5_9PROT</name>
<evidence type="ECO:0000313" key="5">
    <source>
        <dbReference type="Proteomes" id="UP000198615"/>
    </source>
</evidence>
<reference evidence="4 5" key="1">
    <citation type="submission" date="2016-10" db="EMBL/GenBank/DDBJ databases">
        <authorList>
            <person name="Varghese N."/>
            <person name="Submissions S."/>
        </authorList>
    </citation>
    <scope>NUCLEOTIDE SEQUENCE [LARGE SCALE GENOMIC DNA]</scope>
    <source>
        <strain evidence="4 5">DSM 18839</strain>
    </source>
</reference>
<feature type="signal peptide" evidence="2">
    <location>
        <begin position="1"/>
        <end position="21"/>
    </location>
</feature>
<keyword evidence="2" id="KW-0732">Signal</keyword>
<dbReference type="RefSeq" id="WP_093151200.1">
    <property type="nucleotide sequence ID" value="NZ_FNBW01000008.1"/>
</dbReference>
<dbReference type="SUPFAM" id="SSF51261">
    <property type="entry name" value="Duplicated hybrid motif"/>
    <property type="match status" value="1"/>
</dbReference>
<dbReference type="OrthoDB" id="5489603at2"/>
<dbReference type="AlphaFoldDB" id="A0A8G2F3P5"/>
<feature type="region of interest" description="Disordered" evidence="1">
    <location>
        <begin position="46"/>
        <end position="108"/>
    </location>
</feature>